<dbReference type="EMBL" id="CAJFDH010000005">
    <property type="protein sequence ID" value="CAD5224392.1"/>
    <property type="molecule type" value="Genomic_DNA"/>
</dbReference>
<keyword evidence="3" id="KW-1185">Reference proteome</keyword>
<gene>
    <name evidence="2" type="ORF">BOKJ2_LOCUS11056</name>
</gene>
<evidence type="ECO:0000256" key="1">
    <source>
        <dbReference type="SAM" id="MobiDB-lite"/>
    </source>
</evidence>
<comment type="caution">
    <text evidence="2">The sequence shown here is derived from an EMBL/GenBank/DDBJ whole genome shotgun (WGS) entry which is preliminary data.</text>
</comment>
<feature type="compositionally biased region" description="Polar residues" evidence="1">
    <location>
        <begin position="205"/>
        <end position="215"/>
    </location>
</feature>
<evidence type="ECO:0000313" key="3">
    <source>
        <dbReference type="Proteomes" id="UP000614601"/>
    </source>
</evidence>
<feature type="compositionally biased region" description="Polar residues" evidence="1">
    <location>
        <begin position="67"/>
        <end position="107"/>
    </location>
</feature>
<dbReference type="OrthoDB" id="10584217at2759"/>
<sequence>MDALKKISRIIGNVVEQIEGNIVELPTDLNTVRVDRHYREAVKAQDPLASRSATSPMRYRKGRTKKSVSTSTSDLSEGYTPTSSTSLHTSDYNSDAETMDMDSSNNVLPDLESTRNSGMDTCNQCGKKKLDIHLEPLKNHALAFPEDGIRCLPRESDRIYEELNRKSLVLVRDIPSAEVDRIKRRIARGSGKSVNNPDFNENKSVRTIATGTRKK</sequence>
<dbReference type="EMBL" id="CAJFCW020000005">
    <property type="protein sequence ID" value="CAG9119839.1"/>
    <property type="molecule type" value="Genomic_DNA"/>
</dbReference>
<feature type="region of interest" description="Disordered" evidence="1">
    <location>
        <begin position="43"/>
        <end position="107"/>
    </location>
</feature>
<dbReference type="Proteomes" id="UP000783686">
    <property type="component" value="Unassembled WGS sequence"/>
</dbReference>
<reference evidence="2" key="1">
    <citation type="submission" date="2020-09" db="EMBL/GenBank/DDBJ databases">
        <authorList>
            <person name="Kikuchi T."/>
        </authorList>
    </citation>
    <scope>NUCLEOTIDE SEQUENCE</scope>
    <source>
        <strain evidence="2">SH1</strain>
    </source>
</reference>
<protein>
    <submittedName>
        <fullName evidence="2">Uncharacterized protein</fullName>
    </submittedName>
</protein>
<dbReference type="Proteomes" id="UP000614601">
    <property type="component" value="Unassembled WGS sequence"/>
</dbReference>
<dbReference type="AlphaFoldDB" id="A0A811L9K2"/>
<proteinExistence type="predicted"/>
<feature type="region of interest" description="Disordered" evidence="1">
    <location>
        <begin position="189"/>
        <end position="215"/>
    </location>
</feature>
<name>A0A811L9K2_9BILA</name>
<organism evidence="2 3">
    <name type="scientific">Bursaphelenchus okinawaensis</name>
    <dbReference type="NCBI Taxonomy" id="465554"/>
    <lineage>
        <taxon>Eukaryota</taxon>
        <taxon>Metazoa</taxon>
        <taxon>Ecdysozoa</taxon>
        <taxon>Nematoda</taxon>
        <taxon>Chromadorea</taxon>
        <taxon>Rhabditida</taxon>
        <taxon>Tylenchina</taxon>
        <taxon>Tylenchomorpha</taxon>
        <taxon>Aphelenchoidea</taxon>
        <taxon>Aphelenchoididae</taxon>
        <taxon>Bursaphelenchus</taxon>
    </lineage>
</organism>
<accession>A0A811L9K2</accession>
<evidence type="ECO:0000313" key="2">
    <source>
        <dbReference type="EMBL" id="CAD5224392.1"/>
    </source>
</evidence>